<dbReference type="Proteomes" id="UP000231194">
    <property type="component" value="Unassembled WGS sequence"/>
</dbReference>
<feature type="transmembrane region" description="Helical" evidence="1">
    <location>
        <begin position="241"/>
        <end position="261"/>
    </location>
</feature>
<feature type="transmembrane region" description="Helical" evidence="1">
    <location>
        <begin position="52"/>
        <end position="73"/>
    </location>
</feature>
<feature type="transmembrane region" description="Helical" evidence="1">
    <location>
        <begin position="387"/>
        <end position="406"/>
    </location>
</feature>
<proteinExistence type="predicted"/>
<feature type="transmembrane region" description="Helical" evidence="1">
    <location>
        <begin position="131"/>
        <end position="156"/>
    </location>
</feature>
<keyword evidence="1" id="KW-0812">Transmembrane</keyword>
<feature type="transmembrane region" description="Helical" evidence="1">
    <location>
        <begin position="217"/>
        <end position="234"/>
    </location>
</feature>
<evidence type="ECO:0000313" key="3">
    <source>
        <dbReference type="Proteomes" id="UP000231194"/>
    </source>
</evidence>
<organism evidence="2 3">
    <name type="scientific">Bradyrhizobium forestalis</name>
    <dbReference type="NCBI Taxonomy" id="1419263"/>
    <lineage>
        <taxon>Bacteria</taxon>
        <taxon>Pseudomonadati</taxon>
        <taxon>Pseudomonadota</taxon>
        <taxon>Alphaproteobacteria</taxon>
        <taxon>Hyphomicrobiales</taxon>
        <taxon>Nitrobacteraceae</taxon>
        <taxon>Bradyrhizobium</taxon>
    </lineage>
</organism>
<feature type="transmembrane region" description="Helical" evidence="1">
    <location>
        <begin position="412"/>
        <end position="431"/>
    </location>
</feature>
<name>A0A2M8RCT6_9BRAD</name>
<dbReference type="RefSeq" id="WP_100231587.1">
    <property type="nucleotide sequence ID" value="NZ_PGVG01000005.1"/>
</dbReference>
<protein>
    <recommendedName>
        <fullName evidence="4">Oligosaccharide repeat unit polymerase</fullName>
    </recommendedName>
</protein>
<evidence type="ECO:0000313" key="2">
    <source>
        <dbReference type="EMBL" id="PJG55632.1"/>
    </source>
</evidence>
<keyword evidence="3" id="KW-1185">Reference proteome</keyword>
<keyword evidence="1" id="KW-0472">Membrane</keyword>
<comment type="caution">
    <text evidence="2">The sequence shown here is derived from an EMBL/GenBank/DDBJ whole genome shotgun (WGS) entry which is preliminary data.</text>
</comment>
<feature type="transmembrane region" description="Helical" evidence="1">
    <location>
        <begin position="22"/>
        <end position="40"/>
    </location>
</feature>
<accession>A0A2M8RCT6</accession>
<gene>
    <name evidence="2" type="ORF">CVM73_08735</name>
</gene>
<dbReference type="EMBL" id="PGVG01000005">
    <property type="protein sequence ID" value="PJG55632.1"/>
    <property type="molecule type" value="Genomic_DNA"/>
</dbReference>
<dbReference type="AlphaFoldDB" id="A0A2M8RCT6"/>
<sequence>MMRISFLAGYYLLNCMFVAEPFSIALTLPLFLLCCLNLYLIEEPHFVAKDMLWLIVYLFFVIGPCQAIGAGYIGKSTGPVVGIPFSDAELVETSALVFLFFSVATVIGQIAKTPAQHSRAASLTMESQDAILLLIVNVGAFMGFVLFSGGIGNVLASRAEKLRDEASAVAAVFLALQIVSTAVIAAIYRSENKSPLTVFAIAPAIILLVVSQNPFNTARYFLVAAWLPVFFVFVKGRIGSIKAYAGIFASILVLMPVLSLTSRFGLGRDALSAIDLQETFFRIPYIDVFDMLAYEIKYLEHSDYFFGQKTLGMLLFFVPRAIWTSKPTILAQDMGVELVDAKIAGTSNLSMFFAGEFYADFGMLGVVMGAALVALIILKTGIATKHLINGIEVRSFIYMAAIPILIRGPFGANAPLCCLELIFLAAISFFLGRRAPMVQKPNSLRGNTRPSRV</sequence>
<dbReference type="OrthoDB" id="8229713at2"/>
<evidence type="ECO:0008006" key="4">
    <source>
        <dbReference type="Google" id="ProtNLM"/>
    </source>
</evidence>
<feature type="transmembrane region" description="Helical" evidence="1">
    <location>
        <begin position="195"/>
        <end position="211"/>
    </location>
</feature>
<feature type="transmembrane region" description="Helical" evidence="1">
    <location>
        <begin position="168"/>
        <end position="188"/>
    </location>
</feature>
<feature type="transmembrane region" description="Helical" evidence="1">
    <location>
        <begin position="357"/>
        <end position="378"/>
    </location>
</feature>
<reference evidence="2 3" key="1">
    <citation type="submission" date="2017-11" db="EMBL/GenBank/DDBJ databases">
        <title>Bradyrhizobium forestalis sp. nov., an efficient nitrogen-fixing bacterium isolated from nodules of forest legume species in the Amazon.</title>
        <authorList>
            <person name="Costa E.M."/>
            <person name="Guimaraes A."/>
            <person name="Carvalho T.S."/>
            <person name="Rodrigues T.L."/>
            <person name="Ribeiro P.R.A."/>
            <person name="Lebbe L."/>
            <person name="Willems A."/>
            <person name="Moreira F.M.S."/>
        </authorList>
    </citation>
    <scope>NUCLEOTIDE SEQUENCE [LARGE SCALE GENOMIC DNA]</scope>
    <source>
        <strain evidence="2 3">INPA54B</strain>
    </source>
</reference>
<feature type="transmembrane region" description="Helical" evidence="1">
    <location>
        <begin position="93"/>
        <end position="111"/>
    </location>
</feature>
<evidence type="ECO:0000256" key="1">
    <source>
        <dbReference type="SAM" id="Phobius"/>
    </source>
</evidence>
<keyword evidence="1" id="KW-1133">Transmembrane helix</keyword>